<gene>
    <name evidence="2" type="ORF">EKG37_09245</name>
</gene>
<dbReference type="RefSeq" id="WP_126408410.1">
    <property type="nucleotide sequence ID" value="NZ_RXNT01000006.1"/>
</dbReference>
<proteinExistence type="predicted"/>
<dbReference type="AlphaFoldDB" id="A0A431WAE7"/>
<name>A0A431WAE7_9BACI</name>
<comment type="caution">
    <text evidence="2">The sequence shown here is derived from an EMBL/GenBank/DDBJ whole genome shotgun (WGS) entry which is preliminary data.</text>
</comment>
<evidence type="ECO:0000313" key="3">
    <source>
        <dbReference type="Proteomes" id="UP000271374"/>
    </source>
</evidence>
<accession>A0A431WAE7</accession>
<sequence>MSKKKAKNNSIEQTQKDHETESAFQQDNGKKSRSKK</sequence>
<dbReference type="Proteomes" id="UP000271374">
    <property type="component" value="Unassembled WGS sequence"/>
</dbReference>
<reference evidence="2 3" key="1">
    <citation type="submission" date="2018-12" db="EMBL/GenBank/DDBJ databases">
        <title>Bacillus yapensis draft genome sequence.</title>
        <authorList>
            <person name="Yu L."/>
            <person name="Xu X."/>
            <person name="Tang X."/>
        </authorList>
    </citation>
    <scope>NUCLEOTIDE SEQUENCE [LARGE SCALE GENOMIC DNA]</scope>
    <source>
        <strain evidence="2 3">XXST-01</strain>
    </source>
</reference>
<feature type="region of interest" description="Disordered" evidence="1">
    <location>
        <begin position="1"/>
        <end position="36"/>
    </location>
</feature>
<evidence type="ECO:0000313" key="2">
    <source>
        <dbReference type="EMBL" id="RTR32339.1"/>
    </source>
</evidence>
<organism evidence="2 3">
    <name type="scientific">Bacillus yapensis</name>
    <dbReference type="NCBI Taxonomy" id="2492960"/>
    <lineage>
        <taxon>Bacteria</taxon>
        <taxon>Bacillati</taxon>
        <taxon>Bacillota</taxon>
        <taxon>Bacilli</taxon>
        <taxon>Bacillales</taxon>
        <taxon>Bacillaceae</taxon>
        <taxon>Bacillus</taxon>
    </lineage>
</organism>
<keyword evidence="3" id="KW-1185">Reference proteome</keyword>
<protein>
    <submittedName>
        <fullName evidence="2">Biofilm-forming protein</fullName>
    </submittedName>
</protein>
<evidence type="ECO:0000256" key="1">
    <source>
        <dbReference type="SAM" id="MobiDB-lite"/>
    </source>
</evidence>
<dbReference type="EMBL" id="RXNT01000006">
    <property type="protein sequence ID" value="RTR32339.1"/>
    <property type="molecule type" value="Genomic_DNA"/>
</dbReference>
<dbReference type="OrthoDB" id="2931472at2"/>